<dbReference type="OrthoDB" id="2352438at2"/>
<dbReference type="Proteomes" id="UP000037558">
    <property type="component" value="Unassembled WGS sequence"/>
</dbReference>
<accession>A0A0M0LC18</accession>
<dbReference type="AlphaFoldDB" id="A0A0M0LC18"/>
<organism evidence="2 3">
    <name type="scientific">Priestia koreensis</name>
    <dbReference type="NCBI Taxonomy" id="284581"/>
    <lineage>
        <taxon>Bacteria</taxon>
        <taxon>Bacillati</taxon>
        <taxon>Bacillota</taxon>
        <taxon>Bacilli</taxon>
        <taxon>Bacillales</taxon>
        <taxon>Bacillaceae</taxon>
        <taxon>Priestia</taxon>
    </lineage>
</organism>
<keyword evidence="1" id="KW-1133">Transmembrane helix</keyword>
<proteinExistence type="predicted"/>
<dbReference type="NCBIfam" id="NF033218">
    <property type="entry name" value="anchor_AmaP"/>
    <property type="match status" value="1"/>
</dbReference>
<feature type="transmembrane region" description="Helical" evidence="1">
    <location>
        <begin position="7"/>
        <end position="25"/>
    </location>
</feature>
<evidence type="ECO:0008006" key="4">
    <source>
        <dbReference type="Google" id="ProtNLM"/>
    </source>
</evidence>
<comment type="caution">
    <text evidence="2">The sequence shown here is derived from an EMBL/GenBank/DDBJ whole genome shotgun (WGS) entry which is preliminary data.</text>
</comment>
<dbReference type="RefSeq" id="WP_053400169.1">
    <property type="nucleotide sequence ID" value="NZ_JAMAUM010000010.1"/>
</dbReference>
<sequence>MNNFNRVLIVFIGIIGLVSSGILALTVYDVPQLSQWIANWSEQEWFYYTILSISAFLAVIFFIFILTGLFSRPPGKQMAIVTGEGKITISKATIESAALRSIRHFEGIRSPEVQALIHPRKEQVDVRIDCSLFGRTGLPTLAKEMQEDVKQTLESLLELPVRSVRIHLMDVKTRKKERVL</sequence>
<dbReference type="PATRIC" id="fig|284581.3.peg.1642"/>
<dbReference type="STRING" id="284581.AMD01_04245"/>
<keyword evidence="1" id="KW-0812">Transmembrane</keyword>
<evidence type="ECO:0000313" key="2">
    <source>
        <dbReference type="EMBL" id="KOO48604.1"/>
    </source>
</evidence>
<keyword evidence="3" id="KW-1185">Reference proteome</keyword>
<dbReference type="EMBL" id="LILC01000004">
    <property type="protein sequence ID" value="KOO48604.1"/>
    <property type="molecule type" value="Genomic_DNA"/>
</dbReference>
<reference evidence="3" key="1">
    <citation type="submission" date="2015-08" db="EMBL/GenBank/DDBJ databases">
        <title>Fjat-14210 dsm16467.</title>
        <authorList>
            <person name="Liu B."/>
            <person name="Wang J."/>
            <person name="Zhu Y."/>
            <person name="Liu G."/>
            <person name="Chen Q."/>
            <person name="Chen Z."/>
            <person name="Lan J."/>
            <person name="Che J."/>
            <person name="Ge C."/>
            <person name="Shi H."/>
            <person name="Pan Z."/>
            <person name="Liu X."/>
        </authorList>
    </citation>
    <scope>NUCLEOTIDE SEQUENCE [LARGE SCALE GENOMIC DNA]</scope>
    <source>
        <strain evidence="3">DSM 16467</strain>
    </source>
</reference>
<protein>
    <recommendedName>
        <fullName evidence="4">Alkaline shock response membrane anchor protein AmaP</fullName>
    </recommendedName>
</protein>
<keyword evidence="1" id="KW-0472">Membrane</keyword>
<gene>
    <name evidence="2" type="ORF">AMD01_04245</name>
</gene>
<evidence type="ECO:0000256" key="1">
    <source>
        <dbReference type="SAM" id="Phobius"/>
    </source>
</evidence>
<evidence type="ECO:0000313" key="3">
    <source>
        <dbReference type="Proteomes" id="UP000037558"/>
    </source>
</evidence>
<feature type="transmembrane region" description="Helical" evidence="1">
    <location>
        <begin position="45"/>
        <end position="70"/>
    </location>
</feature>
<name>A0A0M0LC18_9BACI</name>